<dbReference type="OrthoDB" id="9805006at2"/>
<dbReference type="Pfam" id="PF02576">
    <property type="entry name" value="RimP_N"/>
    <property type="match status" value="1"/>
</dbReference>
<proteinExistence type="inferred from homology"/>
<gene>
    <name evidence="3" type="primary">rimP</name>
    <name evidence="5" type="ORF">Ga0123462_1048</name>
</gene>
<dbReference type="GO" id="GO:0000028">
    <property type="term" value="P:ribosomal small subunit assembly"/>
    <property type="evidence" value="ECO:0007669"/>
    <property type="project" value="TreeGrafter"/>
</dbReference>
<sequence>MEEVIRSLLEPITEELGLDIIRVSLGSGGKSQLLRVIVDRAGGVDSDILARVSRGLSLQLDAEDLIPGAYRLEVTSPGLDYAFENSADFKRYSGEWVKVSFIDGSTLEGRNLGPLESGDAFTLQLEGKRPGDSRDEVISLIEVARVVRAINWKEVSRKK</sequence>
<dbReference type="GO" id="GO:0006412">
    <property type="term" value="P:translation"/>
    <property type="evidence" value="ECO:0007669"/>
    <property type="project" value="TreeGrafter"/>
</dbReference>
<dbReference type="SUPFAM" id="SSF75420">
    <property type="entry name" value="YhbC-like, N-terminal domain"/>
    <property type="match status" value="1"/>
</dbReference>
<dbReference type="PANTHER" id="PTHR33867">
    <property type="entry name" value="RIBOSOME MATURATION FACTOR RIMP"/>
    <property type="match status" value="1"/>
</dbReference>
<dbReference type="PANTHER" id="PTHR33867:SF1">
    <property type="entry name" value="RIBOSOME MATURATION FACTOR RIMP"/>
    <property type="match status" value="1"/>
</dbReference>
<comment type="subcellular location">
    <subcellularLocation>
        <location evidence="3">Cytoplasm</location>
    </subcellularLocation>
</comment>
<dbReference type="InterPro" id="IPR003728">
    <property type="entry name" value="Ribosome_maturation_RimP"/>
</dbReference>
<evidence type="ECO:0000256" key="3">
    <source>
        <dbReference type="HAMAP-Rule" id="MF_01077"/>
    </source>
</evidence>
<protein>
    <recommendedName>
        <fullName evidence="3">Ribosome maturation factor RimP</fullName>
    </recommendedName>
</protein>
<organism evidence="5 6">
    <name type="scientific">Mariprofundus ferrinatatus</name>
    <dbReference type="NCBI Taxonomy" id="1921087"/>
    <lineage>
        <taxon>Bacteria</taxon>
        <taxon>Pseudomonadati</taxon>
        <taxon>Pseudomonadota</taxon>
        <taxon>Candidatius Mariprofundia</taxon>
        <taxon>Mariprofundales</taxon>
        <taxon>Mariprofundaceae</taxon>
        <taxon>Mariprofundus</taxon>
    </lineage>
</organism>
<dbReference type="EMBL" id="CP018800">
    <property type="protein sequence ID" value="ATX81915.1"/>
    <property type="molecule type" value="Genomic_DNA"/>
</dbReference>
<keyword evidence="6" id="KW-1185">Reference proteome</keyword>
<dbReference type="KEGG" id="mfn:Ga0123462_1048"/>
<dbReference type="InterPro" id="IPR028989">
    <property type="entry name" value="RimP_N"/>
</dbReference>
<dbReference type="Proteomes" id="UP000231637">
    <property type="component" value="Chromosome"/>
</dbReference>
<dbReference type="HAMAP" id="MF_01077">
    <property type="entry name" value="RimP"/>
    <property type="match status" value="1"/>
</dbReference>
<dbReference type="GO" id="GO:0005829">
    <property type="term" value="C:cytosol"/>
    <property type="evidence" value="ECO:0007669"/>
    <property type="project" value="TreeGrafter"/>
</dbReference>
<accession>A0A2K8L3K8</accession>
<evidence type="ECO:0000256" key="1">
    <source>
        <dbReference type="ARBA" id="ARBA00022490"/>
    </source>
</evidence>
<dbReference type="AlphaFoldDB" id="A0A2K8L3K8"/>
<reference evidence="5 6" key="1">
    <citation type="submission" date="2016-12" db="EMBL/GenBank/DDBJ databases">
        <title>Isolation and genomic insights into novel planktonic Zetaproteobacteria from stratified waters of the Chesapeake Bay.</title>
        <authorList>
            <person name="McAllister S.M."/>
            <person name="Kato S."/>
            <person name="Chan C.S."/>
            <person name="Chiu B.K."/>
            <person name="Field E.K."/>
        </authorList>
    </citation>
    <scope>NUCLEOTIDE SEQUENCE [LARGE SCALE GENOMIC DNA]</scope>
    <source>
        <strain evidence="5 6">CP-8</strain>
    </source>
</reference>
<evidence type="ECO:0000259" key="4">
    <source>
        <dbReference type="Pfam" id="PF02576"/>
    </source>
</evidence>
<comment type="function">
    <text evidence="3">Required for maturation of 30S ribosomal subunits.</text>
</comment>
<evidence type="ECO:0000313" key="6">
    <source>
        <dbReference type="Proteomes" id="UP000231637"/>
    </source>
</evidence>
<evidence type="ECO:0000313" key="5">
    <source>
        <dbReference type="EMBL" id="ATX81915.1"/>
    </source>
</evidence>
<comment type="similarity">
    <text evidence="3">Belongs to the RimP family.</text>
</comment>
<keyword evidence="2 3" id="KW-0690">Ribosome biogenesis</keyword>
<name>A0A2K8L3K8_9PROT</name>
<dbReference type="Gene3D" id="3.30.300.70">
    <property type="entry name" value="RimP-like superfamily, N-terminal"/>
    <property type="match status" value="1"/>
</dbReference>
<evidence type="ECO:0000256" key="2">
    <source>
        <dbReference type="ARBA" id="ARBA00022517"/>
    </source>
</evidence>
<keyword evidence="1 3" id="KW-0963">Cytoplasm</keyword>
<feature type="domain" description="Ribosome maturation factor RimP N-terminal" evidence="4">
    <location>
        <begin position="8"/>
        <end position="80"/>
    </location>
</feature>
<dbReference type="InterPro" id="IPR035956">
    <property type="entry name" value="RimP_N_sf"/>
</dbReference>